<keyword evidence="2" id="KW-1185">Reference proteome</keyword>
<name>A0ABS3W790_9BACL</name>
<gene>
    <name evidence="1" type="ORF">I8J29_08185</name>
</gene>
<evidence type="ECO:0000313" key="2">
    <source>
        <dbReference type="Proteomes" id="UP000670947"/>
    </source>
</evidence>
<dbReference type="Proteomes" id="UP000670947">
    <property type="component" value="Unassembled WGS sequence"/>
</dbReference>
<organism evidence="1 2">
    <name type="scientific">Paenibacillus artemisiicola</name>
    <dbReference type="NCBI Taxonomy" id="1172618"/>
    <lineage>
        <taxon>Bacteria</taxon>
        <taxon>Bacillati</taxon>
        <taxon>Bacillota</taxon>
        <taxon>Bacilli</taxon>
        <taxon>Bacillales</taxon>
        <taxon>Paenibacillaceae</taxon>
        <taxon>Paenibacillus</taxon>
    </lineage>
</organism>
<reference evidence="1 2" key="1">
    <citation type="submission" date="2021-03" db="EMBL/GenBank/DDBJ databases">
        <title>Paenibacillus artemisicola MWE-103 whole genome sequence.</title>
        <authorList>
            <person name="Ham Y.J."/>
        </authorList>
    </citation>
    <scope>NUCLEOTIDE SEQUENCE [LARGE SCALE GENOMIC DNA]</scope>
    <source>
        <strain evidence="1 2">MWE-103</strain>
    </source>
</reference>
<accession>A0ABS3W790</accession>
<protein>
    <submittedName>
        <fullName evidence="1">Uncharacterized protein</fullName>
    </submittedName>
</protein>
<dbReference type="EMBL" id="JAGGDJ010000003">
    <property type="protein sequence ID" value="MBO7744168.1"/>
    <property type="molecule type" value="Genomic_DNA"/>
</dbReference>
<evidence type="ECO:0000313" key="1">
    <source>
        <dbReference type="EMBL" id="MBO7744168.1"/>
    </source>
</evidence>
<comment type="caution">
    <text evidence="1">The sequence shown here is derived from an EMBL/GenBank/DDBJ whole genome shotgun (WGS) entry which is preliminary data.</text>
</comment>
<dbReference type="RefSeq" id="WP_208847111.1">
    <property type="nucleotide sequence ID" value="NZ_JAGGDJ010000003.1"/>
</dbReference>
<sequence>MMTYEVTKVEYNKMKSILETIPKTKAFVKDFEKHELPENLQTIPAYVEMSRLLELVERAIELILDEDIKRLLTHRYLKGQSYAQTMLFFSGLAYTERTLLRKITEGINDIARSFKMWGELA</sequence>
<proteinExistence type="predicted"/>